<dbReference type="Pfam" id="PF01266">
    <property type="entry name" value="DAO"/>
    <property type="match status" value="1"/>
</dbReference>
<accession>A0A974WEH7</accession>
<evidence type="ECO:0000259" key="1">
    <source>
        <dbReference type="Pfam" id="PF01266"/>
    </source>
</evidence>
<dbReference type="SUPFAM" id="SSF51905">
    <property type="entry name" value="FAD/NAD(P)-binding domain"/>
    <property type="match status" value="1"/>
</dbReference>
<protein>
    <submittedName>
        <fullName evidence="2">FAD-binding oxidoreductase</fullName>
    </submittedName>
</protein>
<dbReference type="PANTHER" id="PTHR13847:SF281">
    <property type="entry name" value="FAD DEPENDENT OXIDOREDUCTASE DOMAIN-CONTAINING PROTEIN"/>
    <property type="match status" value="1"/>
</dbReference>
<dbReference type="EMBL" id="CP070619">
    <property type="protein sequence ID" value="QSE95672.1"/>
    <property type="molecule type" value="Genomic_DNA"/>
</dbReference>
<proteinExistence type="predicted"/>
<reference evidence="2 3" key="1">
    <citation type="journal article" date="2021" name="Microbiol. Resour. Announc.">
        <title>Complete Genome Sequences of Two Rhodococcus sp. Strains with Large and Linear Chromosomes, Isolated from Apple Rhizosphere.</title>
        <authorList>
            <person name="Benning S."/>
            <person name="Brugnone N."/>
            <person name="Siani R."/>
            <person name="Kublik S."/>
            <person name="Schloter M."/>
            <person name="Rad V."/>
        </authorList>
    </citation>
    <scope>NUCLEOTIDE SEQUENCE [LARGE SCALE GENOMIC DNA]</scope>
    <source>
        <strain evidence="2 3">R79</strain>
    </source>
</reference>
<evidence type="ECO:0000313" key="3">
    <source>
        <dbReference type="Proteomes" id="UP000662986"/>
    </source>
</evidence>
<dbReference type="Gene3D" id="3.30.9.10">
    <property type="entry name" value="D-Amino Acid Oxidase, subunit A, domain 2"/>
    <property type="match status" value="1"/>
</dbReference>
<sequence>MQYYPHTGWVDRPTHLAAPFQGEHHCDIAVVGGGVGGMLTALRLAEHGRDVALLESDLCGWGASARNAGYLSSAVGSDPRILAKYYRDRFRGLVRFADSAVRFTEDLMDHHSIDCDYEQTGILASAVTPSQLEAVKAGARILIDAGMDSVIVDGRDMGVPDAFLGGIYARIGGIMNPGTFALGIRDAVLASDVTTFEQSRVLDVTDTGNSVTLDTSGGLVHAEKVVLTNNAHANELSITPRWLATPVRVTAIETEQVAPGLLDAAGWTSRTPMVTRHMVMESYRTTARGTIVVTTRKLQTTRGKIDDRQPDQAIVADLVRAFRTRFPTLHDVQPAKAWAGWIGMTPSVLPVAGYASPRVVYNSACNGHGLAQAPYLGSLVADYICGKDMHDDLRAVWRAKPKFAPGLVNSHTIKLAWMADRFTDRRG</sequence>
<reference evidence="2 3" key="2">
    <citation type="journal article" date="2022" name="Arch. Microbiol.">
        <title>Rhodococcus pseudokoreensis sp. nov. isolated from the rhizosphere of young M26 apple rootstocks.</title>
        <authorList>
            <person name="Kampfer P."/>
            <person name="Glaeser S.P."/>
            <person name="Blom J."/>
            <person name="Wolf J."/>
            <person name="Benning S."/>
            <person name="Schloter M."/>
            <person name="Neumann-Schaal M."/>
        </authorList>
    </citation>
    <scope>NUCLEOTIDE SEQUENCE [LARGE SCALE GENOMIC DNA]</scope>
    <source>
        <strain evidence="2 3">R79</strain>
    </source>
</reference>
<feature type="domain" description="FAD dependent oxidoreductase" evidence="1">
    <location>
        <begin position="27"/>
        <end position="382"/>
    </location>
</feature>
<dbReference type="InterPro" id="IPR006076">
    <property type="entry name" value="FAD-dep_OxRdtase"/>
</dbReference>
<keyword evidence="3" id="KW-1185">Reference proteome</keyword>
<dbReference type="Proteomes" id="UP000662986">
    <property type="component" value="Chromosome"/>
</dbReference>
<dbReference type="Gene3D" id="3.50.50.60">
    <property type="entry name" value="FAD/NAD(P)-binding domain"/>
    <property type="match status" value="1"/>
</dbReference>
<gene>
    <name evidence="2" type="ORF">JWS13_32790</name>
</gene>
<dbReference type="PANTHER" id="PTHR13847">
    <property type="entry name" value="SARCOSINE DEHYDROGENASE-RELATED"/>
    <property type="match status" value="1"/>
</dbReference>
<evidence type="ECO:0000313" key="2">
    <source>
        <dbReference type="EMBL" id="QSE95672.1"/>
    </source>
</evidence>
<name>A0A974WEH7_9NOCA</name>
<organism evidence="2 3">
    <name type="scientific">Rhodococcus pseudokoreensis</name>
    <dbReference type="NCBI Taxonomy" id="2811421"/>
    <lineage>
        <taxon>Bacteria</taxon>
        <taxon>Bacillati</taxon>
        <taxon>Actinomycetota</taxon>
        <taxon>Actinomycetes</taxon>
        <taxon>Mycobacteriales</taxon>
        <taxon>Nocardiaceae</taxon>
        <taxon>Rhodococcus</taxon>
    </lineage>
</organism>
<dbReference type="InterPro" id="IPR036188">
    <property type="entry name" value="FAD/NAD-bd_sf"/>
</dbReference>